<feature type="domain" description="DFDF" evidence="3">
    <location>
        <begin position="376"/>
        <end position="411"/>
    </location>
</feature>
<dbReference type="Proteomes" id="UP001346149">
    <property type="component" value="Unassembled WGS sequence"/>
</dbReference>
<dbReference type="InterPro" id="IPR025609">
    <property type="entry name" value="Lsm14-like_N"/>
</dbReference>
<feature type="domain" description="Sm" evidence="5">
    <location>
        <begin position="11"/>
        <end position="94"/>
    </location>
</feature>
<proteinExistence type="predicted"/>
<gene>
    <name evidence="6" type="ORF">SAY86_012966</name>
</gene>
<dbReference type="Pfam" id="PF09532">
    <property type="entry name" value="FDF"/>
    <property type="match status" value="1"/>
</dbReference>
<dbReference type="EMBL" id="JAXQNO010000007">
    <property type="protein sequence ID" value="KAK4794972.1"/>
    <property type="molecule type" value="Genomic_DNA"/>
</dbReference>
<feature type="domain" description="TFG box profile" evidence="4">
    <location>
        <begin position="461"/>
        <end position="481"/>
    </location>
</feature>
<dbReference type="Pfam" id="PF12701">
    <property type="entry name" value="LSM14"/>
    <property type="match status" value="1"/>
</dbReference>
<dbReference type="PROSITE" id="PS51536">
    <property type="entry name" value="TFG"/>
    <property type="match status" value="1"/>
</dbReference>
<feature type="short sequence motif" description="TFG box" evidence="1">
    <location>
        <begin position="461"/>
        <end position="481"/>
    </location>
</feature>
<evidence type="ECO:0000256" key="2">
    <source>
        <dbReference type="SAM" id="MobiDB-lite"/>
    </source>
</evidence>
<reference evidence="6 7" key="1">
    <citation type="journal article" date="2023" name="Hortic Res">
        <title>Pangenome of water caltrop reveals structural variations and asymmetric subgenome divergence after allopolyploidization.</title>
        <authorList>
            <person name="Zhang X."/>
            <person name="Chen Y."/>
            <person name="Wang L."/>
            <person name="Yuan Y."/>
            <person name="Fang M."/>
            <person name="Shi L."/>
            <person name="Lu R."/>
            <person name="Comes H.P."/>
            <person name="Ma Y."/>
            <person name="Chen Y."/>
            <person name="Huang G."/>
            <person name="Zhou Y."/>
            <person name="Zheng Z."/>
            <person name="Qiu Y."/>
        </authorList>
    </citation>
    <scope>NUCLEOTIDE SEQUENCE [LARGE SCALE GENOMIC DNA]</scope>
    <source>
        <strain evidence="6">F231</strain>
    </source>
</reference>
<dbReference type="GO" id="GO:0003729">
    <property type="term" value="F:mRNA binding"/>
    <property type="evidence" value="ECO:0007669"/>
    <property type="project" value="TreeGrafter"/>
</dbReference>
<dbReference type="PROSITE" id="PS51512">
    <property type="entry name" value="DFDF"/>
    <property type="match status" value="1"/>
</dbReference>
<name>A0AAN7R9P1_TRANT</name>
<dbReference type="GO" id="GO:0034063">
    <property type="term" value="P:stress granule assembly"/>
    <property type="evidence" value="ECO:0007669"/>
    <property type="project" value="TreeGrafter"/>
</dbReference>
<keyword evidence="7" id="KW-1185">Reference proteome</keyword>
<protein>
    <submittedName>
        <fullName evidence="6">Uncharacterized protein</fullName>
    </submittedName>
</protein>
<evidence type="ECO:0000259" key="3">
    <source>
        <dbReference type="PROSITE" id="PS51512"/>
    </source>
</evidence>
<accession>A0AAN7R9P1</accession>
<evidence type="ECO:0000256" key="1">
    <source>
        <dbReference type="PROSITE-ProRule" id="PRU00869"/>
    </source>
</evidence>
<feature type="compositionally biased region" description="Low complexity" evidence="2">
    <location>
        <begin position="370"/>
        <end position="382"/>
    </location>
</feature>
<dbReference type="PANTHER" id="PTHR13586">
    <property type="entry name" value="SCD6 PROTEIN-RELATED"/>
    <property type="match status" value="1"/>
</dbReference>
<evidence type="ECO:0000313" key="7">
    <source>
        <dbReference type="Proteomes" id="UP001346149"/>
    </source>
</evidence>
<dbReference type="InterPro" id="IPR047575">
    <property type="entry name" value="Sm"/>
</dbReference>
<dbReference type="InterPro" id="IPR025762">
    <property type="entry name" value="DFDF"/>
</dbReference>
<evidence type="ECO:0000313" key="6">
    <source>
        <dbReference type="EMBL" id="KAK4794972.1"/>
    </source>
</evidence>
<dbReference type="AlphaFoldDB" id="A0AAN7R9P1"/>
<sequence>MASGAVHPPPSGSSVADPYIGSFISLISRYEIRYEGTLYSLNVKDSTIGLKSVKSYGTEGRNKDGPQIPPTEEVYDYILFRGSDIKDLQVKSSLPAKVEESLYNGPAIIQTHYTGVPFASPPITVSCKSQFQDTPAVISRAKPEETHSYQSGILLSSSNQAQSSQRHVAPDFSTPIFSQSHNMTVISPIDGISHSTSSISHSDVLIPRTLQNQIQPDAPQTSATDVLISTSEGVNHVPSSVASFTKHPILPSSQIPMQLFNSPVISPSISAHSPLIPFSIVAKLSTINSQPVLDHTVTYPDGSFGKPISGSPLTQPPSCLAPNQLAQPGYTVLSQMQKLNPINDVDYAMLAQAGVFSSNSSENPKDSLLSSTTSASQKNSSAPFTEEFDFEAMNEKFKNEVWGTLGKLDKKDIAETGVSTVALNIDGRESDDLRLKPGRKPAYMKDDFFDHISCNSISTRTGQNRFSDRMKMDAETFGNPRVRNLHQNYGVHGDGYGGKGNSD</sequence>
<dbReference type="Gene3D" id="2.30.30.100">
    <property type="match status" value="1"/>
</dbReference>
<dbReference type="GO" id="GO:0000932">
    <property type="term" value="C:P-body"/>
    <property type="evidence" value="ECO:0007669"/>
    <property type="project" value="TreeGrafter"/>
</dbReference>
<dbReference type="CDD" id="cd01736">
    <property type="entry name" value="LSm14_N"/>
    <property type="match status" value="1"/>
</dbReference>
<dbReference type="SUPFAM" id="SSF50182">
    <property type="entry name" value="Sm-like ribonucleoproteins"/>
    <property type="match status" value="1"/>
</dbReference>
<comment type="caution">
    <text evidence="6">The sequence shown here is derived from an EMBL/GenBank/DDBJ whole genome shotgun (WGS) entry which is preliminary data.</text>
</comment>
<dbReference type="InterPro" id="IPR010920">
    <property type="entry name" value="LSM_dom_sf"/>
</dbReference>
<evidence type="ECO:0000259" key="5">
    <source>
        <dbReference type="PROSITE" id="PS52002"/>
    </source>
</evidence>
<evidence type="ECO:0000259" key="4">
    <source>
        <dbReference type="PROSITE" id="PS51536"/>
    </source>
</evidence>
<feature type="region of interest" description="Disordered" evidence="2">
    <location>
        <begin position="358"/>
        <end position="382"/>
    </location>
</feature>
<organism evidence="6 7">
    <name type="scientific">Trapa natans</name>
    <name type="common">Water chestnut</name>
    <dbReference type="NCBI Taxonomy" id="22666"/>
    <lineage>
        <taxon>Eukaryota</taxon>
        <taxon>Viridiplantae</taxon>
        <taxon>Streptophyta</taxon>
        <taxon>Embryophyta</taxon>
        <taxon>Tracheophyta</taxon>
        <taxon>Spermatophyta</taxon>
        <taxon>Magnoliopsida</taxon>
        <taxon>eudicotyledons</taxon>
        <taxon>Gunneridae</taxon>
        <taxon>Pentapetalae</taxon>
        <taxon>rosids</taxon>
        <taxon>malvids</taxon>
        <taxon>Myrtales</taxon>
        <taxon>Lythraceae</taxon>
        <taxon>Trapa</taxon>
    </lineage>
</organism>
<dbReference type="SMART" id="SM01271">
    <property type="entry name" value="LSM14"/>
    <property type="match status" value="1"/>
</dbReference>
<dbReference type="InterPro" id="IPR025768">
    <property type="entry name" value="TFG_box"/>
</dbReference>
<dbReference type="PANTHER" id="PTHR13586:SF23">
    <property type="entry name" value="DECAPPING 5-LIKE PROTEIN-RELATED"/>
    <property type="match status" value="1"/>
</dbReference>
<dbReference type="PROSITE" id="PS52002">
    <property type="entry name" value="SM"/>
    <property type="match status" value="1"/>
</dbReference>
<dbReference type="InterPro" id="IPR019050">
    <property type="entry name" value="FDF_dom"/>
</dbReference>
<dbReference type="SMART" id="SM01199">
    <property type="entry name" value="FDF"/>
    <property type="match status" value="1"/>
</dbReference>
<dbReference type="GO" id="GO:0033962">
    <property type="term" value="P:P-body assembly"/>
    <property type="evidence" value="ECO:0007669"/>
    <property type="project" value="TreeGrafter"/>
</dbReference>